<dbReference type="KEGG" id="vg:1494721"/>
<evidence type="ECO:0000313" key="2">
    <source>
        <dbReference type="Proteomes" id="UP000000872"/>
    </source>
</evidence>
<gene>
    <name evidence="1" type="primary">AMV131</name>
</gene>
<dbReference type="Proteomes" id="UP000000872">
    <property type="component" value="Segment"/>
</dbReference>
<accession>Q9EMR8</accession>
<dbReference type="RefSeq" id="NP_064913.1">
    <property type="nucleotide sequence ID" value="NC_002520.1"/>
</dbReference>
<keyword evidence="2" id="KW-1185">Reference proteome</keyword>
<reference evidence="1 2" key="1">
    <citation type="journal article" date="2000" name="Virology">
        <title>Complete genomic sequence of the Amsacta moorei entomopoxvirus: analysis and comparison with other poxviruses.</title>
        <authorList>
            <person name="Bawden A.L."/>
            <person name="Glassberg K.J."/>
            <person name="Diggans J."/>
            <person name="Shaw R."/>
            <person name="Farmerie W."/>
            <person name="Moyer R.W."/>
        </authorList>
    </citation>
    <scope>NUCLEOTIDE SEQUENCE [LARGE SCALE GENOMIC DNA]</scope>
</reference>
<dbReference type="GeneID" id="1494721"/>
<proteinExistence type="predicted"/>
<dbReference type="EMBL" id="AF250284">
    <property type="protein sequence ID" value="AAG02837.1"/>
    <property type="molecule type" value="Genomic_DNA"/>
</dbReference>
<name>Q9EMR8_AMEPV</name>
<sequence length="257" mass="32008">MEFRNLWKINKKKYIINNNIFNRLPTEIHFMIAKYLTPLEYSYAIKYLNLSYDYMLWDENKIKILDYIPTHKFIERCLESNKYNNMEHFSLAYKVIEFKFYFKTPIIKYYKNYESYIEDKLYNERLNDIKCLLSKEYNYNIYDILDNELQLLLKIITKNIFIYCNKYIIDELYYYNFNIKINTFNNIYDIMDNNFYTYDSYFPISLWIWIYFIIKNEINNNEDNKSKILLSLINDIIIIHIKKNNFPILFSYYLEDY</sequence>
<protein>
    <submittedName>
        <fullName evidence="1">AMV131</fullName>
    </submittedName>
</protein>
<organismHost>
    <name type="scientific">Amsacta</name>
    <dbReference type="NCBI Taxonomy" id="340055"/>
</organismHost>
<evidence type="ECO:0000313" key="1">
    <source>
        <dbReference type="EMBL" id="AAG02837.1"/>
    </source>
</evidence>
<organism evidence="1 2">
    <name type="scientific">Amsacta moorei entomopoxvirus</name>
    <name type="common">AmEPV</name>
    <dbReference type="NCBI Taxonomy" id="28321"/>
    <lineage>
        <taxon>Viruses</taxon>
        <taxon>Varidnaviria</taxon>
        <taxon>Bamfordvirae</taxon>
        <taxon>Nucleocytoviricota</taxon>
        <taxon>Pokkesviricetes</taxon>
        <taxon>Chitovirales</taxon>
        <taxon>Poxviridae</taxon>
        <taxon>Entomopoxvirinae</taxon>
        <taxon>Betaentomopoxvirus</taxon>
    </lineage>
</organism>